<proteinExistence type="predicted"/>
<evidence type="ECO:0000256" key="1">
    <source>
        <dbReference type="SAM" id="Phobius"/>
    </source>
</evidence>
<sequence length="39" mass="4456">MSTKIKFIVDYFIYSLSLGSGICLSGNLPHRFFKKKDNS</sequence>
<evidence type="ECO:0000313" key="3">
    <source>
        <dbReference type="Proteomes" id="UP000018234"/>
    </source>
</evidence>
<keyword evidence="1" id="KW-0812">Transmembrane</keyword>
<organism evidence="2 3">
    <name type="scientific">Flavobacterium saliperosum S13</name>
    <dbReference type="NCBI Taxonomy" id="1341155"/>
    <lineage>
        <taxon>Bacteria</taxon>
        <taxon>Pseudomonadati</taxon>
        <taxon>Bacteroidota</taxon>
        <taxon>Flavobacteriia</taxon>
        <taxon>Flavobacteriales</taxon>
        <taxon>Flavobacteriaceae</taxon>
        <taxon>Flavobacterium</taxon>
    </lineage>
</organism>
<protein>
    <submittedName>
        <fullName evidence="2">Uncharacterized protein</fullName>
    </submittedName>
</protein>
<keyword evidence="3" id="KW-1185">Reference proteome</keyword>
<dbReference type="EMBL" id="AVFO01000015">
    <property type="protein sequence ID" value="ESU26856.1"/>
    <property type="molecule type" value="Genomic_DNA"/>
</dbReference>
<evidence type="ECO:0000313" key="2">
    <source>
        <dbReference type="EMBL" id="ESU26856.1"/>
    </source>
</evidence>
<gene>
    <name evidence="2" type="ORF">FSS13T_10260</name>
</gene>
<accession>A0ABP2ZXV8</accession>
<keyword evidence="1" id="KW-1133">Transmembrane helix</keyword>
<comment type="caution">
    <text evidence="2">The sequence shown here is derived from an EMBL/GenBank/DDBJ whole genome shotgun (WGS) entry which is preliminary data.</text>
</comment>
<dbReference type="Proteomes" id="UP000018234">
    <property type="component" value="Unassembled WGS sequence"/>
</dbReference>
<name>A0ABP2ZXV8_9FLAO</name>
<reference evidence="2 3" key="1">
    <citation type="submission" date="2013-08" db="EMBL/GenBank/DDBJ databases">
        <title>Flavobacterium saliperosum type strain genome sequencing.</title>
        <authorList>
            <person name="Lee K."/>
            <person name="Yi H."/>
            <person name="Park S."/>
            <person name="Chun J."/>
        </authorList>
    </citation>
    <scope>NUCLEOTIDE SEQUENCE [LARGE SCALE GENOMIC DNA]</scope>
    <source>
        <strain evidence="2 3">S13</strain>
    </source>
</reference>
<feature type="transmembrane region" description="Helical" evidence="1">
    <location>
        <begin position="12"/>
        <end position="29"/>
    </location>
</feature>
<keyword evidence="1" id="KW-0472">Membrane</keyword>